<accession>A0A0J8RC95</accession>
<sequence>MGERREEVEADGRPAEPGRRSAKAPGRFGLSASTMTQPLVFTTARSQKRRCVLELGRPEPPFCCQPCRPRFSQCELVAVLPLAGDNLLNKSDFSACRLIAWSSFFRRSDRSCGLENGGDDIPTTLPVSSDQRAAPPAPSSANPARLALTPVRLRNVCFRPRGVGFSCFTGVTCIYAVPRTQFHSRRWLAMQSSSNSHRETGIPSLQPSPGMCMILEEPFKPIEMETLVGS</sequence>
<dbReference type="AlphaFoldDB" id="A0A0J8RC95"/>
<organism evidence="2 3">
    <name type="scientific">Coccidioides immitis RMSCC 3703</name>
    <dbReference type="NCBI Taxonomy" id="454286"/>
    <lineage>
        <taxon>Eukaryota</taxon>
        <taxon>Fungi</taxon>
        <taxon>Dikarya</taxon>
        <taxon>Ascomycota</taxon>
        <taxon>Pezizomycotina</taxon>
        <taxon>Eurotiomycetes</taxon>
        <taxon>Eurotiomycetidae</taxon>
        <taxon>Onygenales</taxon>
        <taxon>Onygenaceae</taxon>
        <taxon>Coccidioides</taxon>
    </lineage>
</organism>
<name>A0A0J8RC95_COCIT</name>
<evidence type="ECO:0000313" key="3">
    <source>
        <dbReference type="Proteomes" id="UP000054559"/>
    </source>
</evidence>
<dbReference type="Proteomes" id="UP000054559">
    <property type="component" value="Unassembled WGS sequence"/>
</dbReference>
<reference evidence="3" key="1">
    <citation type="journal article" date="2010" name="Genome Res.">
        <title>Population genomic sequencing of Coccidioides fungi reveals recent hybridization and transposon control.</title>
        <authorList>
            <person name="Neafsey D.E."/>
            <person name="Barker B.M."/>
            <person name="Sharpton T.J."/>
            <person name="Stajich J.E."/>
            <person name="Park D.J."/>
            <person name="Whiston E."/>
            <person name="Hung C.-Y."/>
            <person name="McMahan C."/>
            <person name="White J."/>
            <person name="Sykes S."/>
            <person name="Heiman D."/>
            <person name="Young S."/>
            <person name="Zeng Q."/>
            <person name="Abouelleil A."/>
            <person name="Aftuck L."/>
            <person name="Bessette D."/>
            <person name="Brown A."/>
            <person name="FitzGerald M."/>
            <person name="Lui A."/>
            <person name="Macdonald J.P."/>
            <person name="Priest M."/>
            <person name="Orbach M.J."/>
            <person name="Galgiani J.N."/>
            <person name="Kirkland T.N."/>
            <person name="Cole G.T."/>
            <person name="Birren B.W."/>
            <person name="Henn M.R."/>
            <person name="Taylor J.W."/>
            <person name="Rounsley S.D."/>
        </authorList>
    </citation>
    <scope>NUCLEOTIDE SEQUENCE [LARGE SCALE GENOMIC DNA]</scope>
    <source>
        <strain evidence="3">RMSCC 3703</strain>
    </source>
</reference>
<evidence type="ECO:0000313" key="2">
    <source>
        <dbReference type="EMBL" id="KMU81518.1"/>
    </source>
</evidence>
<proteinExistence type="predicted"/>
<protein>
    <submittedName>
        <fullName evidence="2">Uncharacterized protein</fullName>
    </submittedName>
</protein>
<feature type="region of interest" description="Disordered" evidence="1">
    <location>
        <begin position="1"/>
        <end position="29"/>
    </location>
</feature>
<feature type="compositionally biased region" description="Basic and acidic residues" evidence="1">
    <location>
        <begin position="1"/>
        <end position="19"/>
    </location>
</feature>
<gene>
    <name evidence="2" type="ORF">CISG_09187</name>
</gene>
<dbReference type="EMBL" id="DS268202">
    <property type="protein sequence ID" value="KMU81518.1"/>
    <property type="molecule type" value="Genomic_DNA"/>
</dbReference>
<feature type="region of interest" description="Disordered" evidence="1">
    <location>
        <begin position="116"/>
        <end position="142"/>
    </location>
</feature>
<evidence type="ECO:0000256" key="1">
    <source>
        <dbReference type="SAM" id="MobiDB-lite"/>
    </source>
</evidence>